<dbReference type="Proteomes" id="UP000039046">
    <property type="component" value="Unassembled WGS sequence"/>
</dbReference>
<dbReference type="HOGENOM" id="CLU_048726_0_2_1"/>
<evidence type="ECO:0000259" key="11">
    <source>
        <dbReference type="Pfam" id="PF05572"/>
    </source>
</evidence>
<reference evidence="12 13" key="1">
    <citation type="journal article" date="2015" name="Genome Announc.">
        <title>Draft Genome Sequence and Gene Annotation of the Entomopathogenic Fungus Verticillium hemipterigenum.</title>
        <authorList>
            <person name="Horn F."/>
            <person name="Habel A."/>
            <person name="Scharf D.H."/>
            <person name="Dworschak J."/>
            <person name="Brakhage A.A."/>
            <person name="Guthke R."/>
            <person name="Hertweck C."/>
            <person name="Linde J."/>
        </authorList>
    </citation>
    <scope>NUCLEOTIDE SEQUENCE [LARGE SCALE GENOMIC DNA]</scope>
</reference>
<proteinExistence type="inferred from homology"/>
<dbReference type="GO" id="GO:0006508">
    <property type="term" value="P:proteolysis"/>
    <property type="evidence" value="ECO:0007669"/>
    <property type="project" value="UniProtKB-KW"/>
</dbReference>
<keyword evidence="13" id="KW-1185">Reference proteome</keyword>
<keyword evidence="6" id="KW-0378">Hydrolase</keyword>
<dbReference type="PANTHER" id="PTHR47466">
    <property type="match status" value="1"/>
</dbReference>
<evidence type="ECO:0000256" key="6">
    <source>
        <dbReference type="ARBA" id="ARBA00022801"/>
    </source>
</evidence>
<keyword evidence="9" id="KW-1015">Disulfide bond</keyword>
<feature type="region of interest" description="Disordered" evidence="10">
    <location>
        <begin position="169"/>
        <end position="209"/>
    </location>
</feature>
<accession>A0A0A1TNA8</accession>
<name>A0A0A1TNA8_9HYPO</name>
<evidence type="ECO:0000256" key="8">
    <source>
        <dbReference type="ARBA" id="ARBA00023049"/>
    </source>
</evidence>
<dbReference type="GO" id="GO:0046872">
    <property type="term" value="F:metal ion binding"/>
    <property type="evidence" value="ECO:0007669"/>
    <property type="project" value="UniProtKB-KW"/>
</dbReference>
<comment type="similarity">
    <text evidence="2">Belongs to the peptidase M43B family.</text>
</comment>
<evidence type="ECO:0000256" key="4">
    <source>
        <dbReference type="ARBA" id="ARBA00022723"/>
    </source>
</evidence>
<dbReference type="AlphaFoldDB" id="A0A0A1TNA8"/>
<dbReference type="PANTHER" id="PTHR47466:SF1">
    <property type="entry name" value="METALLOPROTEASE MEP1 (AFU_ORTHOLOGUE AFUA_1G07730)-RELATED"/>
    <property type="match status" value="1"/>
</dbReference>
<feature type="compositionally biased region" description="Basic and acidic residues" evidence="10">
    <location>
        <begin position="199"/>
        <end position="209"/>
    </location>
</feature>
<dbReference type="CDD" id="cd04275">
    <property type="entry name" value="ZnMc_pappalysin_like"/>
    <property type="match status" value="1"/>
</dbReference>
<sequence>MSEYLYNANFTAEMEQDIVANTYIHVVAESKERNGGYLTQAEVDSQFAQLNKDFQSAGIKFELKETTYTVNKEWAHHKGANYNYAMKKKLRMGKYAELNLYYIFTFGGRLAGYCNYPEANVRDLVGDGCVMDHRYLPGSGGYFGEGKVTTHEVGHWLHLIHTFEGQTCGGKGDQVDDTPPEGTINRDYPEGTDSCPNHPGKDPIHNHMDYTSDACRTEFTPGQVERAKKAWAAYRKGK</sequence>
<dbReference type="InterPro" id="IPR024079">
    <property type="entry name" value="MetalloPept_cat_dom_sf"/>
</dbReference>
<keyword evidence="7" id="KW-0862">Zinc</keyword>
<keyword evidence="4" id="KW-0479">Metal-binding</keyword>
<keyword evidence="3" id="KW-0645">Protease</keyword>
<dbReference type="GO" id="GO:0008237">
    <property type="term" value="F:metallopeptidase activity"/>
    <property type="evidence" value="ECO:0007669"/>
    <property type="project" value="UniProtKB-KW"/>
</dbReference>
<dbReference type="EMBL" id="CDHN01000004">
    <property type="protein sequence ID" value="CEJ91972.1"/>
    <property type="molecule type" value="Genomic_DNA"/>
</dbReference>
<organism evidence="12 13">
    <name type="scientific">[Torrubiella] hemipterigena</name>
    <dbReference type="NCBI Taxonomy" id="1531966"/>
    <lineage>
        <taxon>Eukaryota</taxon>
        <taxon>Fungi</taxon>
        <taxon>Dikarya</taxon>
        <taxon>Ascomycota</taxon>
        <taxon>Pezizomycotina</taxon>
        <taxon>Sordariomycetes</taxon>
        <taxon>Hypocreomycetidae</taxon>
        <taxon>Hypocreales</taxon>
        <taxon>Clavicipitaceae</taxon>
        <taxon>Clavicipitaceae incertae sedis</taxon>
        <taxon>'Torrubiella' clade</taxon>
    </lineage>
</organism>
<protein>
    <recommendedName>
        <fullName evidence="11">Peptidase M43 pregnancy-associated plasma-A domain-containing protein</fullName>
    </recommendedName>
</protein>
<evidence type="ECO:0000313" key="13">
    <source>
        <dbReference type="Proteomes" id="UP000039046"/>
    </source>
</evidence>
<evidence type="ECO:0000256" key="10">
    <source>
        <dbReference type="SAM" id="MobiDB-lite"/>
    </source>
</evidence>
<gene>
    <name evidence="12" type="ORF">VHEMI07652</name>
</gene>
<dbReference type="SUPFAM" id="SSF55486">
    <property type="entry name" value="Metalloproteases ('zincins'), catalytic domain"/>
    <property type="match status" value="1"/>
</dbReference>
<evidence type="ECO:0000256" key="1">
    <source>
        <dbReference type="ARBA" id="ARBA00003174"/>
    </source>
</evidence>
<evidence type="ECO:0000256" key="2">
    <source>
        <dbReference type="ARBA" id="ARBA00008721"/>
    </source>
</evidence>
<feature type="domain" description="Peptidase M43 pregnancy-associated plasma-A" evidence="11">
    <location>
        <begin position="111"/>
        <end position="229"/>
    </location>
</feature>
<evidence type="ECO:0000313" key="12">
    <source>
        <dbReference type="EMBL" id="CEJ91972.1"/>
    </source>
</evidence>
<evidence type="ECO:0000256" key="5">
    <source>
        <dbReference type="ARBA" id="ARBA00022729"/>
    </source>
</evidence>
<dbReference type="InterPro" id="IPR008754">
    <property type="entry name" value="Peptidase_M43"/>
</dbReference>
<keyword evidence="5" id="KW-0732">Signal</keyword>
<evidence type="ECO:0000256" key="9">
    <source>
        <dbReference type="ARBA" id="ARBA00023157"/>
    </source>
</evidence>
<dbReference type="Gene3D" id="3.40.390.10">
    <property type="entry name" value="Collagenase (Catalytic Domain)"/>
    <property type="match status" value="1"/>
</dbReference>
<keyword evidence="8" id="KW-0482">Metalloprotease</keyword>
<evidence type="ECO:0000256" key="7">
    <source>
        <dbReference type="ARBA" id="ARBA00022833"/>
    </source>
</evidence>
<dbReference type="Pfam" id="PF05572">
    <property type="entry name" value="Peptidase_M43"/>
    <property type="match status" value="1"/>
</dbReference>
<comment type="function">
    <text evidence="1">Secreted metalloproteinase that allows assimilation of proteinaceous substrates.</text>
</comment>
<evidence type="ECO:0000256" key="3">
    <source>
        <dbReference type="ARBA" id="ARBA00022670"/>
    </source>
</evidence>